<dbReference type="GO" id="GO:0006284">
    <property type="term" value="P:base-excision repair"/>
    <property type="evidence" value="ECO:0007669"/>
    <property type="project" value="InterPro"/>
</dbReference>
<dbReference type="AlphaFoldDB" id="A0A1Y4LBG9"/>
<name>A0A1Y4LBG9_9FIRM</name>
<dbReference type="SMART" id="SM00478">
    <property type="entry name" value="ENDO3c"/>
    <property type="match status" value="1"/>
</dbReference>
<dbReference type="EC" id="4.2.99.18" evidence="2"/>
<evidence type="ECO:0000313" key="11">
    <source>
        <dbReference type="EMBL" id="OUP54076.1"/>
    </source>
</evidence>
<dbReference type="InterPro" id="IPR003265">
    <property type="entry name" value="HhH-GPD_domain"/>
</dbReference>
<dbReference type="Gene3D" id="1.10.340.30">
    <property type="entry name" value="Hypothetical protein, domain 2"/>
    <property type="match status" value="1"/>
</dbReference>
<dbReference type="GO" id="GO:0008534">
    <property type="term" value="F:oxidized purine nucleobase lesion DNA N-glycosylase activity"/>
    <property type="evidence" value="ECO:0007669"/>
    <property type="project" value="InterPro"/>
</dbReference>
<dbReference type="SUPFAM" id="SSF48150">
    <property type="entry name" value="DNA-glycosylase"/>
    <property type="match status" value="1"/>
</dbReference>
<keyword evidence="8" id="KW-0326">Glycosidase</keyword>
<keyword evidence="4" id="KW-0378">Hydrolase</keyword>
<evidence type="ECO:0000256" key="5">
    <source>
        <dbReference type="ARBA" id="ARBA00023204"/>
    </source>
</evidence>
<dbReference type="PANTHER" id="PTHR10242">
    <property type="entry name" value="8-OXOGUANINE DNA GLYCOSYLASE"/>
    <property type="match status" value="1"/>
</dbReference>
<dbReference type="Gene3D" id="1.10.1670.10">
    <property type="entry name" value="Helix-hairpin-Helix base-excision DNA repair enzymes (C-terminal)"/>
    <property type="match status" value="1"/>
</dbReference>
<dbReference type="GO" id="GO:0140078">
    <property type="term" value="F:class I DNA-(apurinic or apyrimidinic site) endonuclease activity"/>
    <property type="evidence" value="ECO:0007669"/>
    <property type="project" value="UniProtKB-EC"/>
</dbReference>
<evidence type="ECO:0000256" key="1">
    <source>
        <dbReference type="ARBA" id="ARBA00010679"/>
    </source>
</evidence>
<gene>
    <name evidence="11" type="ORF">B5F17_02385</name>
</gene>
<dbReference type="Pfam" id="PF00730">
    <property type="entry name" value="HhH-GPD"/>
    <property type="match status" value="1"/>
</dbReference>
<dbReference type="Gene3D" id="3.30.310.260">
    <property type="match status" value="1"/>
</dbReference>
<keyword evidence="6" id="KW-0456">Lyase</keyword>
<evidence type="ECO:0000256" key="8">
    <source>
        <dbReference type="ARBA" id="ARBA00023295"/>
    </source>
</evidence>
<evidence type="ECO:0000256" key="6">
    <source>
        <dbReference type="ARBA" id="ARBA00023239"/>
    </source>
</evidence>
<protein>
    <recommendedName>
        <fullName evidence="2">DNA-(apurinic or apyrimidinic site) lyase</fullName>
        <ecNumber evidence="2">4.2.99.18</ecNumber>
    </recommendedName>
</protein>
<dbReference type="SUPFAM" id="SSF55945">
    <property type="entry name" value="TATA-box binding protein-like"/>
    <property type="match status" value="1"/>
</dbReference>
<dbReference type="GO" id="GO:0006289">
    <property type="term" value="P:nucleotide-excision repair"/>
    <property type="evidence" value="ECO:0007669"/>
    <property type="project" value="InterPro"/>
</dbReference>
<evidence type="ECO:0000256" key="3">
    <source>
        <dbReference type="ARBA" id="ARBA00022763"/>
    </source>
</evidence>
<dbReference type="EMBL" id="NFKK01000002">
    <property type="protein sequence ID" value="OUP54076.1"/>
    <property type="molecule type" value="Genomic_DNA"/>
</dbReference>
<comment type="caution">
    <text evidence="11">The sequence shown here is derived from an EMBL/GenBank/DDBJ whole genome shotgun (WGS) entry which is preliminary data.</text>
</comment>
<reference evidence="12" key="1">
    <citation type="submission" date="2017-04" db="EMBL/GenBank/DDBJ databases">
        <title>Function of individual gut microbiota members based on whole genome sequencing of pure cultures obtained from chicken caecum.</title>
        <authorList>
            <person name="Medvecky M."/>
            <person name="Cejkova D."/>
            <person name="Polansky O."/>
            <person name="Karasova D."/>
            <person name="Kubasova T."/>
            <person name="Cizek A."/>
            <person name="Rychlik I."/>
        </authorList>
    </citation>
    <scope>NUCLEOTIDE SEQUENCE [LARGE SCALE GENOMIC DNA]</scope>
    <source>
        <strain evidence="12">An180</strain>
    </source>
</reference>
<evidence type="ECO:0000313" key="12">
    <source>
        <dbReference type="Proteomes" id="UP000195897"/>
    </source>
</evidence>
<dbReference type="InterPro" id="IPR012904">
    <property type="entry name" value="OGG_N"/>
</dbReference>
<dbReference type="InterPro" id="IPR052054">
    <property type="entry name" value="Oxidative_DNA_repair_enzyme"/>
</dbReference>
<dbReference type="CDD" id="cd00056">
    <property type="entry name" value="ENDO3c"/>
    <property type="match status" value="1"/>
</dbReference>
<keyword evidence="3" id="KW-0227">DNA damage</keyword>
<comment type="catalytic activity">
    <reaction evidence="9">
        <text>2'-deoxyribonucleotide-(2'-deoxyribose 5'-phosphate)-2'-deoxyribonucleotide-DNA = a 3'-end 2'-deoxyribonucleotide-(2,3-dehydro-2,3-deoxyribose 5'-phosphate)-DNA + a 5'-end 5'-phospho-2'-deoxyribonucleoside-DNA + H(+)</text>
        <dbReference type="Rhea" id="RHEA:66592"/>
        <dbReference type="Rhea" id="RHEA-COMP:13180"/>
        <dbReference type="Rhea" id="RHEA-COMP:16897"/>
        <dbReference type="Rhea" id="RHEA-COMP:17067"/>
        <dbReference type="ChEBI" id="CHEBI:15378"/>
        <dbReference type="ChEBI" id="CHEBI:136412"/>
        <dbReference type="ChEBI" id="CHEBI:157695"/>
        <dbReference type="ChEBI" id="CHEBI:167181"/>
        <dbReference type="EC" id="4.2.99.18"/>
    </reaction>
</comment>
<dbReference type="RefSeq" id="WP_087370363.1">
    <property type="nucleotide sequence ID" value="NZ_NFKK01000002.1"/>
</dbReference>
<evidence type="ECO:0000256" key="4">
    <source>
        <dbReference type="ARBA" id="ARBA00022801"/>
    </source>
</evidence>
<evidence type="ECO:0000256" key="2">
    <source>
        <dbReference type="ARBA" id="ARBA00012720"/>
    </source>
</evidence>
<comment type="similarity">
    <text evidence="1">Belongs to the type-1 OGG1 family.</text>
</comment>
<accession>A0A1Y4LBG9</accession>
<evidence type="ECO:0000256" key="7">
    <source>
        <dbReference type="ARBA" id="ARBA00023268"/>
    </source>
</evidence>
<feature type="domain" description="HhH-GPD" evidence="10">
    <location>
        <begin position="113"/>
        <end position="267"/>
    </location>
</feature>
<dbReference type="InterPro" id="IPR023170">
    <property type="entry name" value="HhH_base_excis_C"/>
</dbReference>
<keyword evidence="7" id="KW-0511">Multifunctional enzyme</keyword>
<organism evidence="11 12">
    <name type="scientific">Butyricicoccus pullicaecorum</name>
    <dbReference type="NCBI Taxonomy" id="501571"/>
    <lineage>
        <taxon>Bacteria</taxon>
        <taxon>Bacillati</taxon>
        <taxon>Bacillota</taxon>
        <taxon>Clostridia</taxon>
        <taxon>Eubacteriales</taxon>
        <taxon>Butyricicoccaceae</taxon>
        <taxon>Butyricicoccus</taxon>
    </lineage>
</organism>
<evidence type="ECO:0000259" key="10">
    <source>
        <dbReference type="SMART" id="SM00478"/>
    </source>
</evidence>
<sequence>MHFILTDDFDAVKIAASGQCFRWYPLSDGRCRIFARDRTVVLKQTAPDTLELDCTPEEFQAFWHDYFDFPTDYTAIRASIDPNDHYLSQSAACGQGIRILRQDPFEMLITFLLSQRKSIPAIQKSVEALSRAAGTPIGEADGQTLYAFPTPAQLAALDDDTLAACGLGYRLPYIRQAAQVAAQNPGLFDDLAALDDAALREKLLSLHGVGPKIAQCVMLFGFHRMDSFPLDVWMNRVMDTRYPNGFPFDRYAPFNGVIQQYLFYFVRAERTGAAN</sequence>
<evidence type="ECO:0000256" key="9">
    <source>
        <dbReference type="ARBA" id="ARBA00044632"/>
    </source>
</evidence>
<dbReference type="PANTHER" id="PTHR10242:SF2">
    <property type="entry name" value="N-GLYCOSYLASE_DNA LYASE"/>
    <property type="match status" value="1"/>
</dbReference>
<dbReference type="Proteomes" id="UP000195897">
    <property type="component" value="Unassembled WGS sequence"/>
</dbReference>
<dbReference type="Pfam" id="PF07934">
    <property type="entry name" value="OGG_N"/>
    <property type="match status" value="1"/>
</dbReference>
<dbReference type="InterPro" id="IPR011257">
    <property type="entry name" value="DNA_glycosylase"/>
</dbReference>
<dbReference type="GO" id="GO:0003684">
    <property type="term" value="F:damaged DNA binding"/>
    <property type="evidence" value="ECO:0007669"/>
    <property type="project" value="InterPro"/>
</dbReference>
<proteinExistence type="inferred from homology"/>
<keyword evidence="5" id="KW-0234">DNA repair</keyword>